<dbReference type="InterPro" id="IPR040982">
    <property type="entry name" value="DNA_pol3_finger"/>
</dbReference>
<dbReference type="PANTHER" id="PTHR32294">
    <property type="entry name" value="DNA POLYMERASE III SUBUNIT ALPHA"/>
    <property type="match status" value="1"/>
</dbReference>
<dbReference type="Gene3D" id="1.10.10.1600">
    <property type="entry name" value="Bacterial DNA polymerase III alpha subunit, thumb domain"/>
    <property type="match status" value="1"/>
</dbReference>
<dbReference type="GO" id="GO:0003887">
    <property type="term" value="F:DNA-directed DNA polymerase activity"/>
    <property type="evidence" value="ECO:0007669"/>
    <property type="project" value="UniProtKB-KW"/>
</dbReference>
<keyword evidence="5" id="KW-0239">DNA-directed DNA polymerase</keyword>
<dbReference type="Pfam" id="PF07733">
    <property type="entry name" value="DNA_pol3_alpha"/>
    <property type="match status" value="1"/>
</dbReference>
<evidence type="ECO:0000256" key="3">
    <source>
        <dbReference type="ARBA" id="ARBA00022695"/>
    </source>
</evidence>
<dbReference type="PANTHER" id="PTHR32294:SF0">
    <property type="entry name" value="DNA POLYMERASE III SUBUNIT ALPHA"/>
    <property type="match status" value="1"/>
</dbReference>
<dbReference type="Pfam" id="PF17657">
    <property type="entry name" value="DNA_pol3_finger"/>
    <property type="match status" value="1"/>
</dbReference>
<name>A0A2T2WDF2_9FIRM</name>
<dbReference type="InterPro" id="IPR004805">
    <property type="entry name" value="DnaE2/DnaE/PolC"/>
</dbReference>
<organism evidence="10 11">
    <name type="scientific">Sulfobacillus acidophilus</name>
    <dbReference type="NCBI Taxonomy" id="53633"/>
    <lineage>
        <taxon>Bacteria</taxon>
        <taxon>Bacillati</taxon>
        <taxon>Bacillota</taxon>
        <taxon>Clostridia</taxon>
        <taxon>Eubacteriales</taxon>
        <taxon>Clostridiales Family XVII. Incertae Sedis</taxon>
        <taxon>Sulfobacillus</taxon>
    </lineage>
</organism>
<dbReference type="Proteomes" id="UP000241848">
    <property type="component" value="Unassembled WGS sequence"/>
</dbReference>
<dbReference type="InterPro" id="IPR029460">
    <property type="entry name" value="DNAPol_HHH"/>
</dbReference>
<comment type="caution">
    <text evidence="10">The sequence shown here is derived from an EMBL/GenBank/DDBJ whole genome shotgun (WGS) entry which is preliminary data.</text>
</comment>
<sequence length="918" mass="101634">MIAPLTDVWSGYSLLRSVWKVPDLVGELERRGFETAVLADWMTLAGTEEFDRRMRQAGLFPLVGVTRLWQAGGGLREVRLVACLPEAWPTLVRFNQWGGRPQPGLTVILGASAEMWWTGAISDLPTNGVVVELAADQREYLNHLPRDWRWVPARRVRCSVAQDREALALLAQIGGFAMDPEAVHLPTDPTTWLEPYASWPREQMWQPKDEGSVFARHVFKMPRLPGVPDEDAVLRAQAQAGLADRYGKNPSDRARERLQAELQVITALGFSGYFLMVADVVGWAQGMGIRVGPGRGSAAGSLVSYALHITDVDPLRYGLVFERFLNPARHTLPDIDLDFEDTRRGEVIEYLRRRHGRDCVAQIGTYGTFGARAALRDVARAQGLPSDQVSAVLKSCEWALGDMLADHVEGLKAACQRVQLNSDWIDLAVRLEGLPRHRSTHAAGVIIAPGPLTEWLYCQGDAESGWISDFEMGSIEQLGFVKLDVLGLRTLTTVARIEDSLAISPTSMDEVDERDEKTLKLLGRGDTDGVFQLDGRGVKSLLRQMRPTSREEVMLVVALYRPGPMDAIGELLNRRAAQYHPSADDPLASLLRDTYGVMVYQEQLMAAVQQIAGFSMAKADLIRRAISKKDHAMLNQEEERLIANMIERGYSKAQAQAFWNRIQAFGDYGFNKSHACSYGVLSYYLAYLKAHYPLHFWAAELSGHESDKLKDLMTQVVSQGIFIAMPHVNRSAVDFSVQGDKIVAGLGMIRGLGLDRARRIVAARQEQGPFQDVDDLVRRGGFGRDLKFLEALAKAGALSGLGAIASAIPTQMQLFEGPPTQQDPKPVFQEAFGFGWPHAEGPIYVRLAHPEVMDRVRTEIQGIAAKMPGEVTVALISEHGRAVVIPGIRMGEDHQTIEMVKEIDGVQAAGRRVTLIDE</sequence>
<dbReference type="NCBIfam" id="TIGR00594">
    <property type="entry name" value="polc"/>
    <property type="match status" value="1"/>
</dbReference>
<evidence type="ECO:0000259" key="7">
    <source>
        <dbReference type="Pfam" id="PF07733"/>
    </source>
</evidence>
<dbReference type="InterPro" id="IPR010994">
    <property type="entry name" value="RuvA_2-like"/>
</dbReference>
<evidence type="ECO:0000259" key="9">
    <source>
        <dbReference type="Pfam" id="PF17657"/>
    </source>
</evidence>
<comment type="catalytic activity">
    <reaction evidence="6">
        <text>DNA(n) + a 2'-deoxyribonucleoside 5'-triphosphate = DNA(n+1) + diphosphate</text>
        <dbReference type="Rhea" id="RHEA:22508"/>
        <dbReference type="Rhea" id="RHEA-COMP:17339"/>
        <dbReference type="Rhea" id="RHEA-COMP:17340"/>
        <dbReference type="ChEBI" id="CHEBI:33019"/>
        <dbReference type="ChEBI" id="CHEBI:61560"/>
        <dbReference type="ChEBI" id="CHEBI:173112"/>
        <dbReference type="EC" id="2.7.7.7"/>
    </reaction>
</comment>
<evidence type="ECO:0000256" key="2">
    <source>
        <dbReference type="ARBA" id="ARBA00022679"/>
    </source>
</evidence>
<evidence type="ECO:0000313" key="11">
    <source>
        <dbReference type="Proteomes" id="UP000241848"/>
    </source>
</evidence>
<dbReference type="InterPro" id="IPR011708">
    <property type="entry name" value="DNA_pol3_alpha_NTPase_dom"/>
</dbReference>
<evidence type="ECO:0000259" key="8">
    <source>
        <dbReference type="Pfam" id="PF14579"/>
    </source>
</evidence>
<keyword evidence="2" id="KW-0808">Transferase</keyword>
<feature type="domain" description="DNA polymerase III alpha subunit finger" evidence="9">
    <location>
        <begin position="493"/>
        <end position="649"/>
    </location>
</feature>
<feature type="domain" description="Bacterial DNA polymerase III alpha subunit NTPase" evidence="7">
    <location>
        <begin position="233"/>
        <end position="487"/>
    </location>
</feature>
<gene>
    <name evidence="10" type="ORF">C7B45_15640</name>
</gene>
<dbReference type="EC" id="2.7.7.7" evidence="1"/>
<reference evidence="10 11" key="1">
    <citation type="journal article" date="2014" name="BMC Genomics">
        <title>Comparison of environmental and isolate Sulfobacillus genomes reveals diverse carbon, sulfur, nitrogen, and hydrogen metabolisms.</title>
        <authorList>
            <person name="Justice N.B."/>
            <person name="Norman A."/>
            <person name="Brown C.T."/>
            <person name="Singh A."/>
            <person name="Thomas B.C."/>
            <person name="Banfield J.F."/>
        </authorList>
    </citation>
    <scope>NUCLEOTIDE SEQUENCE [LARGE SCALE GENOMIC DNA]</scope>
    <source>
        <strain evidence="10">AMDSBA3</strain>
    </source>
</reference>
<dbReference type="InterPro" id="IPR041931">
    <property type="entry name" value="DNA_pol3_alpha_thumb_dom"/>
</dbReference>
<evidence type="ECO:0000313" key="10">
    <source>
        <dbReference type="EMBL" id="PSR20271.1"/>
    </source>
</evidence>
<protein>
    <recommendedName>
        <fullName evidence="1">DNA-directed DNA polymerase</fullName>
        <ecNumber evidence="1">2.7.7.7</ecNumber>
    </recommendedName>
</protein>
<dbReference type="Pfam" id="PF14579">
    <property type="entry name" value="HHH_6"/>
    <property type="match status" value="1"/>
</dbReference>
<keyword evidence="3" id="KW-0548">Nucleotidyltransferase</keyword>
<dbReference type="AlphaFoldDB" id="A0A2T2WDF2"/>
<dbReference type="Gene3D" id="1.10.150.870">
    <property type="match status" value="1"/>
</dbReference>
<evidence type="ECO:0000256" key="4">
    <source>
        <dbReference type="ARBA" id="ARBA00022705"/>
    </source>
</evidence>
<dbReference type="GO" id="GO:0006260">
    <property type="term" value="P:DNA replication"/>
    <property type="evidence" value="ECO:0007669"/>
    <property type="project" value="UniProtKB-KW"/>
</dbReference>
<evidence type="ECO:0000256" key="5">
    <source>
        <dbReference type="ARBA" id="ARBA00022932"/>
    </source>
</evidence>
<proteinExistence type="predicted"/>
<evidence type="ECO:0000256" key="6">
    <source>
        <dbReference type="ARBA" id="ARBA00049244"/>
    </source>
</evidence>
<dbReference type="EMBL" id="PXYV01000072">
    <property type="protein sequence ID" value="PSR20271.1"/>
    <property type="molecule type" value="Genomic_DNA"/>
</dbReference>
<feature type="domain" description="DNA polymerase helix-hairpin-helix motif" evidence="8">
    <location>
        <begin position="720"/>
        <end position="802"/>
    </location>
</feature>
<dbReference type="GO" id="GO:0008408">
    <property type="term" value="F:3'-5' exonuclease activity"/>
    <property type="evidence" value="ECO:0007669"/>
    <property type="project" value="InterPro"/>
</dbReference>
<dbReference type="SUPFAM" id="SSF47781">
    <property type="entry name" value="RuvA domain 2-like"/>
    <property type="match status" value="1"/>
</dbReference>
<accession>A0A2T2WDF2</accession>
<keyword evidence="4" id="KW-0235">DNA replication</keyword>
<evidence type="ECO:0000256" key="1">
    <source>
        <dbReference type="ARBA" id="ARBA00012417"/>
    </source>
</evidence>